<sequence length="332" mass="38288">MDKIKYYILATVIMITSVSCSSLRYVEYDIVRPPQILLPGAEPIAVVYNVKDTAVSEIETLPTDTVRGIFFGMMMTSLKNSIYSQAVESYMMDTPTGKAIEEDHAEILAEYLGRKSIITLNELAVSPELFADTLDSDWYLSTRRYILRANITMIIPESNGPMTYTVNDTLTWQGSGYSLEEAITSLPEQRETIAEAMVALSNKVSEIYLPYREKVGRIYFVSIYPLMRKADKYWKEEKYDEASYLWEYVFENTTNKALQGKAAANMAIYEELNDRYESAIMWARMAFALFSKKHNFYDSHIAYMSDYIHQLKIRVKEKSMLDKNSIYAFPKQ</sequence>
<accession>A0A9D9E3Y8</accession>
<evidence type="ECO:0008006" key="3">
    <source>
        <dbReference type="Google" id="ProtNLM"/>
    </source>
</evidence>
<comment type="caution">
    <text evidence="1">The sequence shown here is derived from an EMBL/GenBank/DDBJ whole genome shotgun (WGS) entry which is preliminary data.</text>
</comment>
<reference evidence="1" key="1">
    <citation type="submission" date="2020-10" db="EMBL/GenBank/DDBJ databases">
        <authorList>
            <person name="Gilroy R."/>
        </authorList>
    </citation>
    <scope>NUCLEOTIDE SEQUENCE</scope>
    <source>
        <strain evidence="1">G3-4614</strain>
    </source>
</reference>
<organism evidence="1 2">
    <name type="scientific">Candidatus Caccoplasma merdipullorum</name>
    <dbReference type="NCBI Taxonomy" id="2840718"/>
    <lineage>
        <taxon>Bacteria</taxon>
        <taxon>Pseudomonadati</taxon>
        <taxon>Bacteroidota</taxon>
        <taxon>Bacteroidia</taxon>
        <taxon>Bacteroidales</taxon>
        <taxon>Bacteroidaceae</taxon>
        <taxon>Bacteroidaceae incertae sedis</taxon>
        <taxon>Candidatus Caccoplasma</taxon>
    </lineage>
</organism>
<dbReference type="Pfam" id="PF19867">
    <property type="entry name" value="DUF6340"/>
    <property type="match status" value="1"/>
</dbReference>
<protein>
    <recommendedName>
        <fullName evidence="3">Lipoprotein</fullName>
    </recommendedName>
</protein>
<dbReference type="EMBL" id="JADIMW010000034">
    <property type="protein sequence ID" value="MBO8437938.1"/>
    <property type="molecule type" value="Genomic_DNA"/>
</dbReference>
<evidence type="ECO:0000313" key="2">
    <source>
        <dbReference type="Proteomes" id="UP000823636"/>
    </source>
</evidence>
<proteinExistence type="predicted"/>
<evidence type="ECO:0000313" key="1">
    <source>
        <dbReference type="EMBL" id="MBO8437938.1"/>
    </source>
</evidence>
<dbReference type="PROSITE" id="PS51257">
    <property type="entry name" value="PROKAR_LIPOPROTEIN"/>
    <property type="match status" value="1"/>
</dbReference>
<reference evidence="1" key="2">
    <citation type="journal article" date="2021" name="PeerJ">
        <title>Extensive microbial diversity within the chicken gut microbiome revealed by metagenomics and culture.</title>
        <authorList>
            <person name="Gilroy R."/>
            <person name="Ravi A."/>
            <person name="Getino M."/>
            <person name="Pursley I."/>
            <person name="Horton D.L."/>
            <person name="Alikhan N.F."/>
            <person name="Baker D."/>
            <person name="Gharbi K."/>
            <person name="Hall N."/>
            <person name="Watson M."/>
            <person name="Adriaenssens E.M."/>
            <person name="Foster-Nyarko E."/>
            <person name="Jarju S."/>
            <person name="Secka A."/>
            <person name="Antonio M."/>
            <person name="Oren A."/>
            <person name="Chaudhuri R.R."/>
            <person name="La Ragione R."/>
            <person name="Hildebrand F."/>
            <person name="Pallen M.J."/>
        </authorList>
    </citation>
    <scope>NUCLEOTIDE SEQUENCE</scope>
    <source>
        <strain evidence="1">G3-4614</strain>
    </source>
</reference>
<dbReference type="AlphaFoldDB" id="A0A9D9E3Y8"/>
<dbReference type="Proteomes" id="UP000823636">
    <property type="component" value="Unassembled WGS sequence"/>
</dbReference>
<name>A0A9D9E3Y8_9BACT</name>
<dbReference type="InterPro" id="IPR045921">
    <property type="entry name" value="DUF6340"/>
</dbReference>
<gene>
    <name evidence="1" type="ORF">IAC54_03445</name>
</gene>